<evidence type="ECO:0000256" key="1">
    <source>
        <dbReference type="ARBA" id="ARBA00006349"/>
    </source>
</evidence>
<evidence type="ECO:0000256" key="2">
    <source>
        <dbReference type="SAM" id="MobiDB-lite"/>
    </source>
</evidence>
<dbReference type="GO" id="GO:0003714">
    <property type="term" value="F:transcription corepressor activity"/>
    <property type="evidence" value="ECO:0007669"/>
    <property type="project" value="InterPro"/>
</dbReference>
<evidence type="ECO:0000313" key="3">
    <source>
        <dbReference type="Proteomes" id="UP000515202"/>
    </source>
</evidence>
<protein>
    <submittedName>
        <fullName evidence="4">Heat shock factor-binding protein 1-like protein 1 isoform X3</fullName>
    </submittedName>
</protein>
<comment type="similarity">
    <text evidence="1">Belongs to the HSBP1 family.</text>
</comment>
<dbReference type="GeneID" id="105309786"/>
<dbReference type="CTD" id="440498"/>
<dbReference type="GO" id="GO:0005634">
    <property type="term" value="C:nucleus"/>
    <property type="evidence" value="ECO:0007669"/>
    <property type="project" value="TreeGrafter"/>
</dbReference>
<dbReference type="PANTHER" id="PTHR19424">
    <property type="entry name" value="HEAT SHOCK FACTOR BINDING PROTEIN 1"/>
    <property type="match status" value="1"/>
</dbReference>
<accession>A0A6P6C4S4</accession>
<reference evidence="4" key="1">
    <citation type="submission" date="2025-08" db="UniProtKB">
        <authorList>
            <consortium name="RefSeq"/>
        </authorList>
    </citation>
    <scope>IDENTIFICATION</scope>
    <source>
        <tissue evidence="4">Kidney</tissue>
    </source>
</reference>
<dbReference type="InterPro" id="IPR009643">
    <property type="entry name" value="HS1-bd"/>
</dbReference>
<organism evidence="3 4">
    <name type="scientific">Pteropus vampyrus</name>
    <name type="common">Large flying fox</name>
    <dbReference type="NCBI Taxonomy" id="132908"/>
    <lineage>
        <taxon>Eukaryota</taxon>
        <taxon>Metazoa</taxon>
        <taxon>Chordata</taxon>
        <taxon>Craniata</taxon>
        <taxon>Vertebrata</taxon>
        <taxon>Euteleostomi</taxon>
        <taxon>Mammalia</taxon>
        <taxon>Eutheria</taxon>
        <taxon>Laurasiatheria</taxon>
        <taxon>Chiroptera</taxon>
        <taxon>Yinpterochiroptera</taxon>
        <taxon>Pteropodoidea</taxon>
        <taxon>Pteropodidae</taxon>
        <taxon>Pteropodinae</taxon>
        <taxon>Pteropus</taxon>
    </lineage>
</organism>
<keyword evidence="3" id="KW-1185">Reference proteome</keyword>
<gene>
    <name evidence="4" type="primary">HSBP1L1</name>
</gene>
<dbReference type="Proteomes" id="UP000515202">
    <property type="component" value="Unplaced"/>
</dbReference>
<dbReference type="GO" id="GO:0005829">
    <property type="term" value="C:cytosol"/>
    <property type="evidence" value="ECO:0007669"/>
    <property type="project" value="TreeGrafter"/>
</dbReference>
<evidence type="ECO:0000313" key="4">
    <source>
        <dbReference type="RefSeq" id="XP_023382160.1"/>
    </source>
</evidence>
<dbReference type="RefSeq" id="XP_023382160.1">
    <property type="nucleotide sequence ID" value="XM_023526392.1"/>
</dbReference>
<proteinExistence type="inferred from homology"/>
<feature type="compositionally biased region" description="Polar residues" evidence="2">
    <location>
        <begin position="116"/>
        <end position="125"/>
    </location>
</feature>
<dbReference type="AlphaFoldDB" id="A0A6P6C4S4"/>
<feature type="region of interest" description="Disordered" evidence="2">
    <location>
        <begin position="116"/>
        <end position="184"/>
    </location>
</feature>
<name>A0A6P6C4S4_PTEVA</name>
<dbReference type="Gene3D" id="1.20.5.430">
    <property type="match status" value="1"/>
</dbReference>
<dbReference type="PANTHER" id="PTHR19424:SF4">
    <property type="entry name" value="HEAT SHOCK FACTOR-BINDING PROTEIN 1-LIKE PROTEIN 1"/>
    <property type="match status" value="1"/>
</dbReference>
<sequence length="184" mass="20101">MDERGPEAPGGEALRSAAENLFQELQEHFQALTAALNLRNLLEFAYDEHIPDDLTFPSLRPHWRSQVRGIEPTAPRIQTHYETPAGTCGHESEMGSRIEDLQKNVNDLMLQAGIENTVTEQTQSKRSAEQRRCGRSNSAGDRPRSEAAPTWPGAPSAGHHGGTAKPHAAVCSEPEAPPCFSKSP</sequence>
<dbReference type="GO" id="GO:0070370">
    <property type="term" value="P:cellular heat acclimation"/>
    <property type="evidence" value="ECO:0007669"/>
    <property type="project" value="TreeGrafter"/>
</dbReference>